<organism evidence="3 4">
    <name type="scientific">Apiotrichum porosum</name>
    <dbReference type="NCBI Taxonomy" id="105984"/>
    <lineage>
        <taxon>Eukaryota</taxon>
        <taxon>Fungi</taxon>
        <taxon>Dikarya</taxon>
        <taxon>Basidiomycota</taxon>
        <taxon>Agaricomycotina</taxon>
        <taxon>Tremellomycetes</taxon>
        <taxon>Trichosporonales</taxon>
        <taxon>Trichosporonaceae</taxon>
        <taxon>Apiotrichum</taxon>
    </lineage>
</organism>
<gene>
    <name evidence="3" type="ORF">EHS24_001370</name>
</gene>
<evidence type="ECO:0000313" key="4">
    <source>
        <dbReference type="Proteomes" id="UP000279236"/>
    </source>
</evidence>
<dbReference type="Pfam" id="PF11543">
    <property type="entry name" value="UN_NPL4"/>
    <property type="match status" value="1"/>
</dbReference>
<evidence type="ECO:0000313" key="3">
    <source>
        <dbReference type="EMBL" id="RSH79328.1"/>
    </source>
</evidence>
<dbReference type="EMBL" id="RSCE01000010">
    <property type="protein sequence ID" value="RSH79328.1"/>
    <property type="molecule type" value="Genomic_DNA"/>
</dbReference>
<dbReference type="RefSeq" id="XP_028474475.1">
    <property type="nucleotide sequence ID" value="XM_028617168.1"/>
</dbReference>
<dbReference type="GeneID" id="39585913"/>
<accession>A0A427XKG6</accession>
<comment type="function">
    <text evidence="1">Involved in the import of nuclear-targeted proteins into the nucleus and the export of poly(A) RNA out of the nucleus. Has a role in the endoplasmic reticulum-associated degradation (ERAD) pathway.</text>
</comment>
<evidence type="ECO:0000256" key="1">
    <source>
        <dbReference type="ARBA" id="ARBA00024703"/>
    </source>
</evidence>
<feature type="domain" description="Nuclear pore localisation protein Npl4 ubiquitin-like" evidence="2">
    <location>
        <begin position="1"/>
        <end position="85"/>
    </location>
</feature>
<sequence>MILRVRSPLGMARFDVSEEDSVTALRGKILAQWPDLASSSWSLRLEGPRGQLPSARGNTNLLASTAATAPVSALDLRHGDMVYLDVQRDAPHPVPVARTAPGEAVVLPRAAWLGSHANLWAFMRDYLFWK</sequence>
<evidence type="ECO:0000259" key="2">
    <source>
        <dbReference type="Pfam" id="PF11543"/>
    </source>
</evidence>
<dbReference type="AlphaFoldDB" id="A0A427XKG6"/>
<dbReference type="Gene3D" id="3.10.20.90">
    <property type="entry name" value="Phosphatidylinositol 3-kinase Catalytic Subunit, Chain A, domain 1"/>
    <property type="match status" value="1"/>
</dbReference>
<dbReference type="Proteomes" id="UP000279236">
    <property type="component" value="Unassembled WGS sequence"/>
</dbReference>
<dbReference type="InterPro" id="IPR024682">
    <property type="entry name" value="Npl4_Ub-like_dom"/>
</dbReference>
<name>A0A427XKG6_9TREE</name>
<keyword evidence="4" id="KW-1185">Reference proteome</keyword>
<reference evidence="3 4" key="1">
    <citation type="submission" date="2018-11" db="EMBL/GenBank/DDBJ databases">
        <title>Genome sequence of Apiotrichum porosum DSM 27194.</title>
        <authorList>
            <person name="Aliyu H."/>
            <person name="Gorte O."/>
            <person name="Ochsenreither K."/>
        </authorList>
    </citation>
    <scope>NUCLEOTIDE SEQUENCE [LARGE SCALE GENOMIC DNA]</scope>
    <source>
        <strain evidence="3 4">DSM 27194</strain>
    </source>
</reference>
<proteinExistence type="predicted"/>
<protein>
    <recommendedName>
        <fullName evidence="2">Nuclear pore localisation protein Npl4 ubiquitin-like domain-containing protein</fullName>
    </recommendedName>
</protein>
<comment type="caution">
    <text evidence="3">The sequence shown here is derived from an EMBL/GenBank/DDBJ whole genome shotgun (WGS) entry which is preliminary data.</text>
</comment>